<dbReference type="OrthoDB" id="5180856at2"/>
<dbReference type="EMBL" id="RJJT01000004">
    <property type="protein sequence ID" value="RSB81612.1"/>
    <property type="molecule type" value="Genomic_DNA"/>
</dbReference>
<dbReference type="Proteomes" id="UP000518315">
    <property type="component" value="Unassembled WGS sequence"/>
</dbReference>
<evidence type="ECO:0000313" key="3">
    <source>
        <dbReference type="Proteomes" id="UP000277279"/>
    </source>
</evidence>
<keyword evidence="2" id="KW-0808">Transferase</keyword>
<dbReference type="RefSeq" id="WP_125843795.1">
    <property type="nucleotide sequence ID" value="NZ_JACHXH010000004.1"/>
</dbReference>
<dbReference type="Proteomes" id="UP000277279">
    <property type="component" value="Unassembled WGS sequence"/>
</dbReference>
<name>A0A427N463_9HYPH</name>
<accession>A0A427N463</accession>
<sequence length="324" mass="36181">MTGKTPVAFFAYNRPEHTERALLALSKSRRLQDCDFYFFSDAAKTESARAKVAETREILSRWAQTLNATVVEREANIGLARSISGGVSELCSRYGRAVVVEDDLVVSPDFLHFMIASLDRYENEPGVVQVGGFTISPPKGPVEDAFLLPVTTTWGWATWQRAWKDFNLDVPDLDAARQDREWMSLFNFDGSSAYTSMLEDRIAGRNDSWGILWWYTTSRKRGLVVYPSNSLVWNGGFDGTGVHCGSDDFLKQGDATLYIGSALPEHVSFPAQTVVNERHFAQLKDFFRGRQRPVAQSGSPGSGVIASLKIFARRANQKLRNAFS</sequence>
<organism evidence="2 3">
    <name type="scientific">Rhizobium pisi</name>
    <dbReference type="NCBI Taxonomy" id="574561"/>
    <lineage>
        <taxon>Bacteria</taxon>
        <taxon>Pseudomonadati</taxon>
        <taxon>Pseudomonadota</taxon>
        <taxon>Alphaproteobacteria</taxon>
        <taxon>Hyphomicrobiales</taxon>
        <taxon>Rhizobiaceae</taxon>
        <taxon>Rhizobium/Agrobacterium group</taxon>
        <taxon>Rhizobium</taxon>
    </lineage>
</organism>
<evidence type="ECO:0000313" key="4">
    <source>
        <dbReference type="Proteomes" id="UP000518315"/>
    </source>
</evidence>
<dbReference type="Gene3D" id="3.90.550.10">
    <property type="entry name" value="Spore Coat Polysaccharide Biosynthesis Protein SpsA, Chain A"/>
    <property type="match status" value="1"/>
</dbReference>
<reference evidence="1 4" key="2">
    <citation type="submission" date="2020-08" db="EMBL/GenBank/DDBJ databases">
        <title>Genomic Encyclopedia of Type Strains, Phase III (KMG-III): the genomes of soil and plant-associated and newly described type strains.</title>
        <authorList>
            <person name="Whitman W."/>
        </authorList>
    </citation>
    <scope>NUCLEOTIDE SEQUENCE [LARGE SCALE GENOMIC DNA]</scope>
    <source>
        <strain evidence="1 4">CECT 4113</strain>
    </source>
</reference>
<evidence type="ECO:0000313" key="1">
    <source>
        <dbReference type="EMBL" id="MBB3133598.1"/>
    </source>
</evidence>
<evidence type="ECO:0000313" key="2">
    <source>
        <dbReference type="EMBL" id="RSB81612.1"/>
    </source>
</evidence>
<reference evidence="2 3" key="1">
    <citation type="submission" date="2018-11" db="EMBL/GenBank/DDBJ databases">
        <authorList>
            <person name="Huo Y."/>
        </authorList>
    </citation>
    <scope>NUCLEOTIDE SEQUENCE [LARGE SCALE GENOMIC DNA]</scope>
    <source>
        <strain evidence="2 3">DSM 30132</strain>
    </source>
</reference>
<dbReference type="GO" id="GO:0016740">
    <property type="term" value="F:transferase activity"/>
    <property type="evidence" value="ECO:0007669"/>
    <property type="project" value="UniProtKB-KW"/>
</dbReference>
<keyword evidence="4" id="KW-1185">Reference proteome</keyword>
<protein>
    <submittedName>
        <fullName evidence="2">Glycosyltransferase</fullName>
    </submittedName>
</protein>
<dbReference type="SUPFAM" id="SSF53448">
    <property type="entry name" value="Nucleotide-diphospho-sugar transferases"/>
    <property type="match status" value="1"/>
</dbReference>
<dbReference type="EMBL" id="JACHXH010000004">
    <property type="protein sequence ID" value="MBB3133598.1"/>
    <property type="molecule type" value="Genomic_DNA"/>
</dbReference>
<dbReference type="InterPro" id="IPR029044">
    <property type="entry name" value="Nucleotide-diphossugar_trans"/>
</dbReference>
<gene>
    <name evidence="2" type="ORF">EFD55_06510</name>
    <name evidence="1" type="ORF">FHS26_001311</name>
</gene>
<proteinExistence type="predicted"/>
<dbReference type="AlphaFoldDB" id="A0A427N463"/>
<comment type="caution">
    <text evidence="2">The sequence shown here is derived from an EMBL/GenBank/DDBJ whole genome shotgun (WGS) entry which is preliminary data.</text>
</comment>